<proteinExistence type="predicted"/>
<feature type="non-terminal residue" evidence="2">
    <location>
        <position position="115"/>
    </location>
</feature>
<sequence>WHPRWSPSTTSAAPRTSTTCYAGTVPASASPRCTGRCRPSRTPARSTCCAPRKARRSTGGAAPRTTTTWCVAAAGGQWRSRVPPSNVGRTRSLPSTGSPTSVTRWRSSAPARAAP</sequence>
<organism evidence="2">
    <name type="scientific">uncultured Nocardioidaceae bacterium</name>
    <dbReference type="NCBI Taxonomy" id="253824"/>
    <lineage>
        <taxon>Bacteria</taxon>
        <taxon>Bacillati</taxon>
        <taxon>Actinomycetota</taxon>
        <taxon>Actinomycetes</taxon>
        <taxon>Propionibacteriales</taxon>
        <taxon>Nocardioidaceae</taxon>
        <taxon>environmental samples</taxon>
    </lineage>
</organism>
<feature type="region of interest" description="Disordered" evidence="1">
    <location>
        <begin position="78"/>
        <end position="115"/>
    </location>
</feature>
<evidence type="ECO:0000313" key="2">
    <source>
        <dbReference type="EMBL" id="CAA9353231.1"/>
    </source>
</evidence>
<dbReference type="AlphaFoldDB" id="A0A6J4MEV3"/>
<feature type="non-terminal residue" evidence="2">
    <location>
        <position position="1"/>
    </location>
</feature>
<gene>
    <name evidence="2" type="ORF">AVDCRST_MAG72-1575</name>
</gene>
<protein>
    <submittedName>
        <fullName evidence="2">Zinc uptake regulation protein Zur</fullName>
    </submittedName>
</protein>
<feature type="compositionally biased region" description="Low complexity" evidence="1">
    <location>
        <begin position="1"/>
        <end position="19"/>
    </location>
</feature>
<feature type="compositionally biased region" description="Polar residues" evidence="1">
    <location>
        <begin position="87"/>
        <end position="105"/>
    </location>
</feature>
<feature type="region of interest" description="Disordered" evidence="1">
    <location>
        <begin position="1"/>
        <end position="65"/>
    </location>
</feature>
<evidence type="ECO:0000256" key="1">
    <source>
        <dbReference type="SAM" id="MobiDB-lite"/>
    </source>
</evidence>
<accession>A0A6J4MEV3</accession>
<dbReference type="EMBL" id="CADCUJ010000069">
    <property type="protein sequence ID" value="CAA9353231.1"/>
    <property type="molecule type" value="Genomic_DNA"/>
</dbReference>
<name>A0A6J4MEV3_9ACTN</name>
<feature type="compositionally biased region" description="Low complexity" evidence="1">
    <location>
        <begin position="106"/>
        <end position="115"/>
    </location>
</feature>
<reference evidence="2" key="1">
    <citation type="submission" date="2020-02" db="EMBL/GenBank/DDBJ databases">
        <authorList>
            <person name="Meier V. D."/>
        </authorList>
    </citation>
    <scope>NUCLEOTIDE SEQUENCE</scope>
    <source>
        <strain evidence="2">AVDCRST_MAG72</strain>
    </source>
</reference>